<reference evidence="1" key="1">
    <citation type="submission" date="2015-07" db="EMBL/GenBank/DDBJ databases">
        <title>MeaNS - Measles Nucleotide Surveillance Program.</title>
        <authorList>
            <person name="Tran T."/>
            <person name="Druce J."/>
        </authorList>
    </citation>
    <scope>NUCLEOTIDE SEQUENCE</scope>
    <source>
        <strain evidence="1">UCB-OBI-ISO-001</strain>
        <tissue evidence="1">Gonad</tissue>
    </source>
</reference>
<sequence>MSVRDFISDKNLSNLSHLWSKASFGIAQEQHITNSSILKCVDVLPLESSHNNKSYLSK</sequence>
<organism evidence="1">
    <name type="scientific">Octopus bimaculoides</name>
    <name type="common">California two-spotted octopus</name>
    <dbReference type="NCBI Taxonomy" id="37653"/>
    <lineage>
        <taxon>Eukaryota</taxon>
        <taxon>Metazoa</taxon>
        <taxon>Spiralia</taxon>
        <taxon>Lophotrochozoa</taxon>
        <taxon>Mollusca</taxon>
        <taxon>Cephalopoda</taxon>
        <taxon>Coleoidea</taxon>
        <taxon>Octopodiformes</taxon>
        <taxon>Octopoda</taxon>
        <taxon>Incirrata</taxon>
        <taxon>Octopodidae</taxon>
        <taxon>Octopus</taxon>
    </lineage>
</organism>
<proteinExistence type="predicted"/>
<dbReference type="AlphaFoldDB" id="A0A0L8H6F0"/>
<name>A0A0L8H6F0_OCTBM</name>
<evidence type="ECO:0000313" key="1">
    <source>
        <dbReference type="EMBL" id="KOF84848.1"/>
    </source>
</evidence>
<accession>A0A0L8H6F0</accession>
<dbReference type="EMBL" id="KQ419022">
    <property type="protein sequence ID" value="KOF84848.1"/>
    <property type="molecule type" value="Genomic_DNA"/>
</dbReference>
<protein>
    <submittedName>
        <fullName evidence="1">Uncharacterized protein</fullName>
    </submittedName>
</protein>
<gene>
    <name evidence="1" type="ORF">OCBIM_22021263mg</name>
</gene>